<comment type="subunit">
    <text evidence="18">Interacts with wg; in the Golgi. Interacts with Vps35, a component of the retromer complex; wls stability is regulated by Vps35.</text>
</comment>
<keyword evidence="9" id="KW-0709">Segmentation polarity protein</keyword>
<dbReference type="RefSeq" id="XP_008480132.1">
    <property type="nucleotide sequence ID" value="XM_008481910.3"/>
</dbReference>
<feature type="transmembrane region" description="Helical" evidence="21">
    <location>
        <begin position="265"/>
        <end position="286"/>
    </location>
</feature>
<dbReference type="GO" id="GO:0000139">
    <property type="term" value="C:Golgi membrane"/>
    <property type="evidence" value="ECO:0007669"/>
    <property type="project" value="UniProtKB-SubCell"/>
</dbReference>
<dbReference type="GO" id="GO:0042734">
    <property type="term" value="C:presynaptic membrane"/>
    <property type="evidence" value="ECO:0007669"/>
    <property type="project" value="UniProtKB-SubCell"/>
</dbReference>
<comment type="similarity">
    <text evidence="4">Belongs to the wntless family.</text>
</comment>
<keyword evidence="7" id="KW-0879">Wnt signaling pathway</keyword>
<evidence type="ECO:0000256" key="20">
    <source>
        <dbReference type="ARBA" id="ARBA00034107"/>
    </source>
</evidence>
<evidence type="ECO:0000256" key="7">
    <source>
        <dbReference type="ARBA" id="ARBA00022687"/>
    </source>
</evidence>
<dbReference type="OMA" id="GQWKWDE"/>
<feature type="domain" description="Wntless-like transmembrane" evidence="22">
    <location>
        <begin position="227"/>
        <end position="499"/>
    </location>
</feature>
<evidence type="ECO:0000256" key="12">
    <source>
        <dbReference type="ARBA" id="ARBA00023018"/>
    </source>
</evidence>
<evidence type="ECO:0000256" key="5">
    <source>
        <dbReference type="ARBA" id="ARBA00015887"/>
    </source>
</evidence>
<dbReference type="AlphaFoldDB" id="A0A1S3DE39"/>
<evidence type="ECO:0000256" key="16">
    <source>
        <dbReference type="ARBA" id="ARBA00023273"/>
    </source>
</evidence>
<keyword evidence="15" id="KW-0628">Postsynaptic cell membrane</keyword>
<keyword evidence="14 21" id="KW-0472">Membrane</keyword>
<evidence type="ECO:0000256" key="10">
    <source>
        <dbReference type="ARBA" id="ARBA00022753"/>
    </source>
</evidence>
<keyword evidence="16" id="KW-0966">Cell projection</keyword>
<evidence type="ECO:0000256" key="19">
    <source>
        <dbReference type="ARBA" id="ARBA00034104"/>
    </source>
</evidence>
<keyword evidence="12" id="KW-0770">Synapse</keyword>
<keyword evidence="8 21" id="KW-0812">Transmembrane</keyword>
<dbReference type="Pfam" id="PF21883">
    <property type="entry name" value="WLS_GOLD"/>
    <property type="match status" value="1"/>
</dbReference>
<evidence type="ECO:0000256" key="4">
    <source>
        <dbReference type="ARBA" id="ARBA00008148"/>
    </source>
</evidence>
<feature type="transmembrane region" description="Helical" evidence="21">
    <location>
        <begin position="306"/>
        <end position="325"/>
    </location>
</feature>
<dbReference type="GO" id="GO:0045211">
    <property type="term" value="C:postsynaptic membrane"/>
    <property type="evidence" value="ECO:0007669"/>
    <property type="project" value="UniProtKB-SubCell"/>
</dbReference>
<dbReference type="CTD" id="79971"/>
<dbReference type="KEGG" id="dci:103516921"/>
<feature type="transmembrane region" description="Helical" evidence="21">
    <location>
        <begin position="375"/>
        <end position="403"/>
    </location>
</feature>
<evidence type="ECO:0000256" key="18">
    <source>
        <dbReference type="ARBA" id="ARBA00025880"/>
    </source>
</evidence>
<dbReference type="GO" id="GO:0010008">
    <property type="term" value="C:endosome membrane"/>
    <property type="evidence" value="ECO:0007669"/>
    <property type="project" value="UniProtKB-SubCell"/>
</dbReference>
<dbReference type="PaxDb" id="121845-A0A1S3DE39"/>
<evidence type="ECO:0000259" key="22">
    <source>
        <dbReference type="Pfam" id="PF06664"/>
    </source>
</evidence>
<evidence type="ECO:0000256" key="9">
    <source>
        <dbReference type="ARBA" id="ARBA00022716"/>
    </source>
</evidence>
<evidence type="ECO:0000256" key="2">
    <source>
        <dbReference type="ARBA" id="ARBA00004477"/>
    </source>
</evidence>
<dbReference type="GO" id="GO:0007367">
    <property type="term" value="P:segment polarity determination"/>
    <property type="evidence" value="ECO:0007669"/>
    <property type="project" value="UniProtKB-KW"/>
</dbReference>
<proteinExistence type="inferred from homology"/>
<evidence type="ECO:0000256" key="15">
    <source>
        <dbReference type="ARBA" id="ARBA00023257"/>
    </source>
</evidence>
<feature type="transmembrane region" description="Helical" evidence="21">
    <location>
        <begin position="233"/>
        <end position="253"/>
    </location>
</feature>
<dbReference type="GeneID" id="103516921"/>
<feature type="transmembrane region" description="Helical" evidence="21">
    <location>
        <begin position="14"/>
        <end position="36"/>
    </location>
</feature>
<keyword evidence="11 21" id="KW-1133">Transmembrane helix</keyword>
<dbReference type="Proteomes" id="UP000079169">
    <property type="component" value="Unplaced"/>
</dbReference>
<feature type="transmembrane region" description="Helical" evidence="21">
    <location>
        <begin position="475"/>
        <end position="496"/>
    </location>
</feature>
<evidence type="ECO:0000256" key="1">
    <source>
        <dbReference type="ARBA" id="ARBA00004337"/>
    </source>
</evidence>
<keyword evidence="24" id="KW-1185">Reference proteome</keyword>
<accession>A0A1S3DE39</accession>
<dbReference type="GO" id="GO:0006886">
    <property type="term" value="P:intracellular protein transport"/>
    <property type="evidence" value="ECO:0007669"/>
    <property type="project" value="TreeGrafter"/>
</dbReference>
<feature type="domain" description="Wntless GOLD" evidence="23">
    <location>
        <begin position="48"/>
        <end position="226"/>
    </location>
</feature>
<name>A0A1S3DE39_DIACI</name>
<protein>
    <recommendedName>
        <fullName evidence="5">Protein wntless</fullName>
    </recommendedName>
</protein>
<organism evidence="24 25">
    <name type="scientific">Diaphorina citri</name>
    <name type="common">Asian citrus psyllid</name>
    <dbReference type="NCBI Taxonomy" id="121845"/>
    <lineage>
        <taxon>Eukaryota</taxon>
        <taxon>Metazoa</taxon>
        <taxon>Ecdysozoa</taxon>
        <taxon>Arthropoda</taxon>
        <taxon>Hexapoda</taxon>
        <taxon>Insecta</taxon>
        <taxon>Pterygota</taxon>
        <taxon>Neoptera</taxon>
        <taxon>Paraneoptera</taxon>
        <taxon>Hemiptera</taxon>
        <taxon>Sternorrhyncha</taxon>
        <taxon>Psylloidea</taxon>
        <taxon>Psyllidae</taxon>
        <taxon>Diaphorininae</taxon>
        <taxon>Diaphorina</taxon>
    </lineage>
</organism>
<reference evidence="25" key="1">
    <citation type="submission" date="2025-08" db="UniProtKB">
        <authorList>
            <consortium name="RefSeq"/>
        </authorList>
    </citation>
    <scope>IDENTIFICATION</scope>
</reference>
<dbReference type="InterPro" id="IPR053936">
    <property type="entry name" value="WLS_GOLD"/>
</dbReference>
<evidence type="ECO:0000259" key="23">
    <source>
        <dbReference type="Pfam" id="PF21883"/>
    </source>
</evidence>
<evidence type="ECO:0000256" key="3">
    <source>
        <dbReference type="ARBA" id="ARBA00004653"/>
    </source>
</evidence>
<dbReference type="STRING" id="121845.A0A1S3DE39"/>
<feature type="transmembrane region" description="Helical" evidence="21">
    <location>
        <begin position="436"/>
        <end position="455"/>
    </location>
</feature>
<dbReference type="GO" id="GO:0016055">
    <property type="term" value="P:Wnt signaling pathway"/>
    <property type="evidence" value="ECO:0007669"/>
    <property type="project" value="UniProtKB-KW"/>
</dbReference>
<evidence type="ECO:0000256" key="17">
    <source>
        <dbReference type="ARBA" id="ARBA00025339"/>
    </source>
</evidence>
<dbReference type="InterPro" id="IPR047843">
    <property type="entry name" value="WLS-like_TM"/>
</dbReference>
<comment type="subcellular location">
    <subcellularLocation>
        <location evidence="2">Endoplasmic reticulum membrane</location>
        <topology evidence="2">Multi-pass membrane protein</topology>
    </subcellularLocation>
    <subcellularLocation>
        <location evidence="1">Endosome membrane</location>
        <topology evidence="1">Multi-pass membrane protein</topology>
    </subcellularLocation>
    <subcellularLocation>
        <location evidence="3">Golgi apparatus membrane</location>
        <topology evidence="3">Multi-pass membrane protein</topology>
    </subcellularLocation>
    <subcellularLocation>
        <location evidence="19">Postsynaptic cell membrane</location>
        <topology evidence="19">Multi-pass membrane protein</topology>
    </subcellularLocation>
    <subcellularLocation>
        <location evidence="20">Presynaptic cell membrane</location>
        <topology evidence="20">Multi-pass membrane protein</topology>
    </subcellularLocation>
</comment>
<dbReference type="InterPro" id="IPR009551">
    <property type="entry name" value="Wntless"/>
</dbReference>
<gene>
    <name evidence="25" type="primary">LOC103516921</name>
</gene>
<keyword evidence="6" id="KW-0217">Developmental protein</keyword>
<dbReference type="GO" id="GO:0005789">
    <property type="term" value="C:endoplasmic reticulum membrane"/>
    <property type="evidence" value="ECO:0007669"/>
    <property type="project" value="UniProtKB-SubCell"/>
</dbReference>
<evidence type="ECO:0000256" key="8">
    <source>
        <dbReference type="ARBA" id="ARBA00022692"/>
    </source>
</evidence>
<sequence>MPGVIIENLSGKKLSVLIAGLVVCQVACFLIGGFVAPNPSSADNVLATKCLDPGNNSEAWFYVRGKGSCHRIDDYLDEEHRLNYANKIVFVFQIPLPRDNVILDYSRWQQNLIGVIQLEVAYHSEAEMALSTVLTLDAKIAYRNEGDPEDDWKYYASSLEERIVECSMEVKKEGDHYNCSIIPLFELGSLHHDYYLLNVRLPVDNDLNMNTNLGQVEDMWLVAINQNGGFTKIWLSLKTLFFPCIIAIVIWFWKRVHQLSRTPVLLEYMLLALGCALIFLNTPFELITLFYDFPFMILLADIRQGVFYAALLSFWLVFAGEHLMIQDNEQRNQLRTYWKHLSGVFTGCLSLFIFDLCERGTQLVNPFYSIWVTNIGTNVALTFITVAMVSAGVYFVFLCYMIWQVFGNISVKRQALPSMSNVRRLHYEGIIYRFKFLMLVTLLCAAMTIIGFILGQASEGRWKWDEDLHLDYTSAFFTGVYGMWNIYIFALMVLYAPSHKQWPSEMDINIATTEEIEFSPLSHSNMHDGANEISALTSFARKAAFD</sequence>
<evidence type="ECO:0000256" key="11">
    <source>
        <dbReference type="ARBA" id="ARBA00022989"/>
    </source>
</evidence>
<dbReference type="PANTHER" id="PTHR13449:SF2">
    <property type="entry name" value="PROTEIN WNTLESS HOMOLOG"/>
    <property type="match status" value="1"/>
</dbReference>
<dbReference type="Pfam" id="PF06664">
    <property type="entry name" value="WLS-like_TM"/>
    <property type="match status" value="1"/>
</dbReference>
<evidence type="ECO:0000256" key="21">
    <source>
        <dbReference type="SAM" id="Phobius"/>
    </source>
</evidence>
<comment type="function">
    <text evidence="17">A segment polarity gene required for wingless (wg)-dependent patterning processes, acting in both wg-sending cells and wg-target cells. In non-neuronal cells wls directs wg secretion. The wls traffic loop encompasses the Golgi, the cell surface, an endocytic compartment and a retrograde route leading back to the Golgi, and involves clathrin-mediated endocytosis and the retromer complex (a conserved protein complex consisting of Vps35 and Vps26). In neuronal cells (the larval motorneuron NMJ), the wg signal moves across the synapse via the release of wls-containing exosome-like vesicles. Postsynaptic wls is required for the trafficking of fz2 through the fz2-interacting protein Grip.</text>
</comment>
<dbReference type="GO" id="GO:0061355">
    <property type="term" value="P:Wnt protein secretion"/>
    <property type="evidence" value="ECO:0007669"/>
    <property type="project" value="TreeGrafter"/>
</dbReference>
<dbReference type="PANTHER" id="PTHR13449">
    <property type="entry name" value="INTEGRAL MEMBRANE PROTEIN GPR177"/>
    <property type="match status" value="1"/>
</dbReference>
<keyword evidence="13" id="KW-0333">Golgi apparatus</keyword>
<dbReference type="GO" id="GO:0017147">
    <property type="term" value="F:Wnt-protein binding"/>
    <property type="evidence" value="ECO:0007669"/>
    <property type="project" value="InterPro"/>
</dbReference>
<keyword evidence="10" id="KW-0967">Endosome</keyword>
<evidence type="ECO:0000313" key="25">
    <source>
        <dbReference type="RefSeq" id="XP_008480132.1"/>
    </source>
</evidence>
<evidence type="ECO:0000256" key="6">
    <source>
        <dbReference type="ARBA" id="ARBA00022473"/>
    </source>
</evidence>
<evidence type="ECO:0000256" key="13">
    <source>
        <dbReference type="ARBA" id="ARBA00023034"/>
    </source>
</evidence>
<feature type="transmembrane region" description="Helical" evidence="21">
    <location>
        <begin position="337"/>
        <end position="355"/>
    </location>
</feature>
<evidence type="ECO:0000256" key="14">
    <source>
        <dbReference type="ARBA" id="ARBA00023136"/>
    </source>
</evidence>
<evidence type="ECO:0000313" key="24">
    <source>
        <dbReference type="Proteomes" id="UP000079169"/>
    </source>
</evidence>